<sequence length="45" mass="5138">MNLFKSVEITNSGKSINLKRTDGSSIRYHATWLRDNALDPKTRDS</sequence>
<dbReference type="GO" id="GO:0046872">
    <property type="term" value="F:metal ion binding"/>
    <property type="evidence" value="ECO:0007669"/>
    <property type="project" value="UniProtKB-KW"/>
</dbReference>
<evidence type="ECO:0000313" key="3">
    <source>
        <dbReference type="EMBL" id="SVD93619.1"/>
    </source>
</evidence>
<gene>
    <name evidence="3" type="ORF">METZ01_LOCUS446473</name>
</gene>
<dbReference type="AlphaFoldDB" id="A0A382ZEI1"/>
<dbReference type="InterPro" id="IPR038492">
    <property type="entry name" value="GBBH-like_N_sf"/>
</dbReference>
<keyword evidence="1" id="KW-0479">Metal-binding</keyword>
<organism evidence="3">
    <name type="scientific">marine metagenome</name>
    <dbReference type="NCBI Taxonomy" id="408172"/>
    <lineage>
        <taxon>unclassified sequences</taxon>
        <taxon>metagenomes</taxon>
        <taxon>ecological metagenomes</taxon>
    </lineage>
</organism>
<name>A0A382ZEI1_9ZZZZ</name>
<reference evidence="3" key="1">
    <citation type="submission" date="2018-05" db="EMBL/GenBank/DDBJ databases">
        <authorList>
            <person name="Lanie J.A."/>
            <person name="Ng W.-L."/>
            <person name="Kazmierczak K.M."/>
            <person name="Andrzejewski T.M."/>
            <person name="Davidsen T.M."/>
            <person name="Wayne K.J."/>
            <person name="Tettelin H."/>
            <person name="Glass J.I."/>
            <person name="Rusch D."/>
            <person name="Podicherti R."/>
            <person name="Tsui H.-C.T."/>
            <person name="Winkler M.E."/>
        </authorList>
    </citation>
    <scope>NUCLEOTIDE SEQUENCE</scope>
</reference>
<proteinExistence type="predicted"/>
<protein>
    <recommendedName>
        <fullName evidence="4">DUF971 domain-containing protein</fullName>
    </recommendedName>
</protein>
<keyword evidence="2" id="KW-0408">Iron</keyword>
<accession>A0A382ZEI1</accession>
<dbReference type="EMBL" id="UINC01183065">
    <property type="protein sequence ID" value="SVD93619.1"/>
    <property type="molecule type" value="Genomic_DNA"/>
</dbReference>
<feature type="non-terminal residue" evidence="3">
    <location>
        <position position="45"/>
    </location>
</feature>
<evidence type="ECO:0000256" key="2">
    <source>
        <dbReference type="ARBA" id="ARBA00023004"/>
    </source>
</evidence>
<dbReference type="Gene3D" id="3.30.2020.30">
    <property type="match status" value="1"/>
</dbReference>
<evidence type="ECO:0008006" key="4">
    <source>
        <dbReference type="Google" id="ProtNLM"/>
    </source>
</evidence>
<evidence type="ECO:0000256" key="1">
    <source>
        <dbReference type="ARBA" id="ARBA00022723"/>
    </source>
</evidence>